<evidence type="ECO:0000256" key="2">
    <source>
        <dbReference type="SAM" id="Phobius"/>
    </source>
</evidence>
<reference evidence="3 4" key="1">
    <citation type="submission" date="2016-07" db="EMBL/GenBank/DDBJ databases">
        <title>Multiple horizontal gene transfer events from other fungi enriched the ability of initially mycotrophic Trichoderma (Ascomycota) to feed on dead plant biomass.</title>
        <authorList>
            <consortium name="DOE Joint Genome Institute"/>
            <person name="Aerts A."/>
            <person name="Atanasova L."/>
            <person name="Chenthamara K."/>
            <person name="Zhang J."/>
            <person name="Grujic M."/>
            <person name="Henrissat B."/>
            <person name="Kuo A."/>
            <person name="Salamov A."/>
            <person name="Lipzen A."/>
            <person name="Labutti K."/>
            <person name="Barry K."/>
            <person name="Miao Y."/>
            <person name="Rahimi M.J."/>
            <person name="Shen Q."/>
            <person name="Grigoriev I.V."/>
            <person name="Kubicek C.P."/>
            <person name="Druzhinina I.S."/>
        </authorList>
    </citation>
    <scope>NUCLEOTIDE SEQUENCE [LARGE SCALE GENOMIC DNA]</scope>
    <source>
        <strain evidence="3 4">CBS 226.95</strain>
    </source>
</reference>
<dbReference type="EMBL" id="KZ679677">
    <property type="protein sequence ID" value="PTB57567.1"/>
    <property type="molecule type" value="Genomic_DNA"/>
</dbReference>
<feature type="region of interest" description="Disordered" evidence="1">
    <location>
        <begin position="46"/>
        <end position="65"/>
    </location>
</feature>
<dbReference type="AlphaFoldDB" id="A0A2T4AKJ4"/>
<evidence type="ECO:0000313" key="3">
    <source>
        <dbReference type="EMBL" id="PTB57567.1"/>
    </source>
</evidence>
<keyword evidence="4" id="KW-1185">Reference proteome</keyword>
<dbReference type="GeneID" id="36625506"/>
<organism evidence="3 4">
    <name type="scientific">Trichoderma harzianum CBS 226.95</name>
    <dbReference type="NCBI Taxonomy" id="983964"/>
    <lineage>
        <taxon>Eukaryota</taxon>
        <taxon>Fungi</taxon>
        <taxon>Dikarya</taxon>
        <taxon>Ascomycota</taxon>
        <taxon>Pezizomycotina</taxon>
        <taxon>Sordariomycetes</taxon>
        <taxon>Hypocreomycetidae</taxon>
        <taxon>Hypocreales</taxon>
        <taxon>Hypocreaceae</taxon>
        <taxon>Trichoderma</taxon>
    </lineage>
</organism>
<evidence type="ECO:0000256" key="1">
    <source>
        <dbReference type="SAM" id="MobiDB-lite"/>
    </source>
</evidence>
<keyword evidence="2" id="KW-1133">Transmembrane helix</keyword>
<dbReference type="PROSITE" id="PS51257">
    <property type="entry name" value="PROKAR_LIPOPROTEIN"/>
    <property type="match status" value="1"/>
</dbReference>
<name>A0A2T4AKJ4_TRIHA</name>
<keyword evidence="2" id="KW-0812">Transmembrane</keyword>
<dbReference type="RefSeq" id="XP_024777244.1">
    <property type="nucleotide sequence ID" value="XM_024916937.1"/>
</dbReference>
<dbReference type="Proteomes" id="UP000241690">
    <property type="component" value="Unassembled WGS sequence"/>
</dbReference>
<sequence>MYKRVMLARILVLPARDAHVVHWAVVACKSSIFLGHFRCLVVPRARKKPRAEGISSAEAKPVPGP</sequence>
<gene>
    <name evidence="3" type="ORF">M431DRAFT_491802</name>
</gene>
<accession>A0A2T4AKJ4</accession>
<feature type="transmembrane region" description="Helical" evidence="2">
    <location>
        <begin position="20"/>
        <end position="41"/>
    </location>
</feature>
<protein>
    <submittedName>
        <fullName evidence="3">Uncharacterized protein</fullName>
    </submittedName>
</protein>
<evidence type="ECO:0000313" key="4">
    <source>
        <dbReference type="Proteomes" id="UP000241690"/>
    </source>
</evidence>
<keyword evidence="2" id="KW-0472">Membrane</keyword>
<proteinExistence type="predicted"/>